<dbReference type="CDD" id="cd01948">
    <property type="entry name" value="EAL"/>
    <property type="match status" value="1"/>
</dbReference>
<dbReference type="Pfam" id="PF12792">
    <property type="entry name" value="CSS-motif"/>
    <property type="match status" value="1"/>
</dbReference>
<dbReference type="EMBL" id="CP025085">
    <property type="protein sequence ID" value="AUH00444.1"/>
    <property type="molecule type" value="Genomic_DNA"/>
</dbReference>
<dbReference type="Proteomes" id="UP000017700">
    <property type="component" value="Chromosome"/>
</dbReference>
<gene>
    <name evidence="12" type="ORF">CWC46_11890</name>
    <name evidence="13" type="ORF">Ser39006_011895</name>
</gene>
<reference evidence="13 14" key="1">
    <citation type="journal article" date="2013" name="Genome Announc.">
        <title>Draft genome sequence of Serratia sp. strain ATCC 39006, a model bacterium for analysis of the biosynthesis and regulation of prodigiosin, a carbapenem, and gas vesicles.</title>
        <authorList>
            <person name="Fineran P.C."/>
            <person name="Iglesias Cans M.C."/>
            <person name="Ramsay J.P."/>
            <person name="Wilf N.M."/>
            <person name="Cossyleon D."/>
            <person name="McNeil M.B."/>
            <person name="Williamson N.R."/>
            <person name="Monson R.E."/>
            <person name="Becher S.A."/>
            <person name="Stanton J.A."/>
            <person name="Brugger K."/>
            <person name="Brown S.D."/>
            <person name="Salmond G.P."/>
        </authorList>
    </citation>
    <scope>NUCLEOTIDE SEQUENCE [LARGE SCALE GENOMIC DNA]</scope>
    <source>
        <strain evidence="13">ATCC 39006</strain>
        <strain evidence="14">ATCC 39006 / SC 11482</strain>
    </source>
</reference>
<evidence type="ECO:0000256" key="4">
    <source>
        <dbReference type="ARBA" id="ARBA00022636"/>
    </source>
</evidence>
<reference evidence="12 15" key="3">
    <citation type="submission" date="2017-11" db="EMBL/GenBank/DDBJ databases">
        <title>Complete genome sequence of Serratia sp. ATCC 39006 LacA.</title>
        <authorList>
            <person name="Hampton H.G."/>
            <person name="Jackson S.A."/>
            <person name="Jauregui R."/>
            <person name="Poulter G.T.M."/>
            <person name="Salmond G.P.C."/>
            <person name="Fineran P.C."/>
        </authorList>
    </citation>
    <scope>NUCLEOTIDE SEQUENCE [LARGE SCALE GENOMIC DNA]</scope>
    <source>
        <strain evidence="12 15">ATCC 39006</strain>
    </source>
</reference>
<reference evidence="13" key="2">
    <citation type="submission" date="2013-09" db="EMBL/GenBank/DDBJ databases">
        <authorList>
            <person name="Wang G."/>
            <person name="Yang Y."/>
            <person name="Su Y."/>
        </authorList>
    </citation>
    <scope>NUCLEOTIDE SEQUENCE</scope>
    <source>
        <strain evidence="13">ATCC 39006</strain>
    </source>
</reference>
<reference evidence="13" key="4">
    <citation type="submission" date="2017-11" db="EMBL/GenBank/DDBJ databases">
        <title>Complete genome sequence of Serratia sp. ATCC 39006.</title>
        <authorList>
            <person name="Hampton H.G."/>
            <person name="Jackson S.A."/>
            <person name="Jauregui R."/>
            <person name="Poulter G.T.M."/>
            <person name="Salmond G.P.C."/>
            <person name="Fineran P.C."/>
        </authorList>
    </citation>
    <scope>NUCLEOTIDE SEQUENCE</scope>
    <source>
        <strain evidence="13">ATCC 39006</strain>
    </source>
</reference>
<comment type="catalytic activity">
    <reaction evidence="9">
        <text>3',3'-c-di-GMP + H2O = 5'-phosphoguanylyl(3'-&gt;5')guanosine + H(+)</text>
        <dbReference type="Rhea" id="RHEA:24902"/>
        <dbReference type="ChEBI" id="CHEBI:15377"/>
        <dbReference type="ChEBI" id="CHEBI:15378"/>
        <dbReference type="ChEBI" id="CHEBI:58754"/>
        <dbReference type="ChEBI" id="CHEBI:58805"/>
        <dbReference type="EC" id="3.1.4.52"/>
    </reaction>
</comment>
<keyword evidence="7 10" id="KW-1133">Transmembrane helix</keyword>
<feature type="transmembrane region" description="Helical" evidence="10">
    <location>
        <begin position="223"/>
        <end position="243"/>
    </location>
</feature>
<dbReference type="PANTHER" id="PTHR33121:SF80">
    <property type="entry name" value="CYCLIC DI-GMP PHOSPHODIESTERASE PDEL"/>
    <property type="match status" value="1"/>
</dbReference>
<evidence type="ECO:0000313" key="14">
    <source>
        <dbReference type="Proteomes" id="UP000017700"/>
    </source>
</evidence>
<dbReference type="Gene3D" id="3.20.20.450">
    <property type="entry name" value="EAL domain"/>
    <property type="match status" value="1"/>
</dbReference>
<dbReference type="EC" id="3.1.4.52" evidence="2"/>
<dbReference type="GO" id="GO:0071111">
    <property type="term" value="F:cyclic-guanylate-specific phosphodiesterase activity"/>
    <property type="evidence" value="ECO:0007669"/>
    <property type="project" value="UniProtKB-EC"/>
</dbReference>
<evidence type="ECO:0000256" key="10">
    <source>
        <dbReference type="SAM" id="Phobius"/>
    </source>
</evidence>
<name>A0A2I5TJL1_SERS3</name>
<dbReference type="GO" id="GO:0005886">
    <property type="term" value="C:plasma membrane"/>
    <property type="evidence" value="ECO:0007669"/>
    <property type="project" value="UniProtKB-SubCell"/>
</dbReference>
<sequence length="501" mass="56737">MNKLIASLTFLTMLIIGVGVIYYQDYQADYKLAVSNAEKAVNNIETVINEAQQTAELSIPLLGRSCTPDVIRKLNMMAARESHLRTVSLIKDNVVYCSSLFGVDHRPAMLARFYKGQLALLAGNTVTPNTPLLMYLKTTANGSVGIGIHVPPLISVLNFLSKRRSLYMQAGYTWISVDGKVMSFDPDNHRNFVIIPSNRYHFAVLFSSTDDYSLNDFWRQEKMTFLVILLISLSSGGLTYKYLTQSKSPYDEIKRAIRNQEIIPFYQPVITTESREIYGFEVLARWNHPRTGIISPDVFIPLCEQSGLIIPLTQSLMNRVIQDLSLYLDKLPDGLHIGINISAQHCQYDGFITDCQNFMDALGDKKIRLMVEITEREKIDITPETISFFKKLSAAGILIALDDFGTGYSNFDYLRKLQVNIIKIDKSFVSMINREDPQASVLVNCVIDMAQKMRLVTIAEGVETEFQAEFLSSRKIDFLQGYLFSIPMPFAELVKTWLDKP</sequence>
<dbReference type="InterPro" id="IPR024744">
    <property type="entry name" value="CSS-motif_dom"/>
</dbReference>
<evidence type="ECO:0000313" key="15">
    <source>
        <dbReference type="Proteomes" id="UP000233778"/>
    </source>
</evidence>
<keyword evidence="8 10" id="KW-0472">Membrane</keyword>
<evidence type="ECO:0000313" key="13">
    <source>
        <dbReference type="EMBL" id="AUH04764.1"/>
    </source>
</evidence>
<proteinExistence type="predicted"/>
<evidence type="ECO:0000256" key="1">
    <source>
        <dbReference type="ARBA" id="ARBA00004651"/>
    </source>
</evidence>
<evidence type="ECO:0000313" key="12">
    <source>
        <dbReference type="EMBL" id="AUH00444.1"/>
    </source>
</evidence>
<protein>
    <recommendedName>
        <fullName evidence="2">cyclic-guanylate-specific phosphodiesterase</fullName>
        <ecNumber evidence="2">3.1.4.52</ecNumber>
    </recommendedName>
</protein>
<dbReference type="PROSITE" id="PS50883">
    <property type="entry name" value="EAL"/>
    <property type="match status" value="1"/>
</dbReference>
<dbReference type="OrthoDB" id="675397at2"/>
<feature type="domain" description="EAL" evidence="11">
    <location>
        <begin position="246"/>
        <end position="501"/>
    </location>
</feature>
<dbReference type="SMART" id="SM00052">
    <property type="entry name" value="EAL"/>
    <property type="match status" value="1"/>
</dbReference>
<evidence type="ECO:0000256" key="6">
    <source>
        <dbReference type="ARBA" id="ARBA00022801"/>
    </source>
</evidence>
<dbReference type="RefSeq" id="WP_021016356.1">
    <property type="nucleotide sequence ID" value="NZ_CP025084.1"/>
</dbReference>
<keyword evidence="14" id="KW-1185">Reference proteome</keyword>
<organism evidence="13 14">
    <name type="scientific">Serratia sp. (strain ATCC 39006)</name>
    <name type="common">Prodigiosinella confusarubida</name>
    <dbReference type="NCBI Taxonomy" id="104623"/>
    <lineage>
        <taxon>Bacteria</taxon>
        <taxon>Pseudomonadati</taxon>
        <taxon>Pseudomonadota</taxon>
        <taxon>Gammaproteobacteria</taxon>
        <taxon>Enterobacterales</taxon>
        <taxon>Pectobacteriaceae</taxon>
        <taxon>Prodigiosinella</taxon>
    </lineage>
</organism>
<dbReference type="Pfam" id="PF00563">
    <property type="entry name" value="EAL"/>
    <property type="match status" value="1"/>
</dbReference>
<dbReference type="STRING" id="104623.Ser39006_03093"/>
<evidence type="ECO:0000259" key="11">
    <source>
        <dbReference type="PROSITE" id="PS50883"/>
    </source>
</evidence>
<dbReference type="SUPFAM" id="SSF141868">
    <property type="entry name" value="EAL domain-like"/>
    <property type="match status" value="1"/>
</dbReference>
<dbReference type="Proteomes" id="UP000233778">
    <property type="component" value="Chromosome"/>
</dbReference>
<dbReference type="InterPro" id="IPR001633">
    <property type="entry name" value="EAL_dom"/>
</dbReference>
<evidence type="ECO:0000256" key="5">
    <source>
        <dbReference type="ARBA" id="ARBA00022692"/>
    </source>
</evidence>
<evidence type="ECO:0000256" key="9">
    <source>
        <dbReference type="ARBA" id="ARBA00034290"/>
    </source>
</evidence>
<dbReference type="InterPro" id="IPR050706">
    <property type="entry name" value="Cyclic-di-GMP_PDE-like"/>
</dbReference>
<evidence type="ECO:0000256" key="3">
    <source>
        <dbReference type="ARBA" id="ARBA00022475"/>
    </source>
</evidence>
<evidence type="ECO:0000256" key="8">
    <source>
        <dbReference type="ARBA" id="ARBA00023136"/>
    </source>
</evidence>
<feature type="transmembrane region" description="Helical" evidence="10">
    <location>
        <begin position="6"/>
        <end position="23"/>
    </location>
</feature>
<dbReference type="KEGG" id="serq:CWC46_11890"/>
<dbReference type="AlphaFoldDB" id="A0A2I5TJL1"/>
<dbReference type="KEGG" id="sera:Ser39006_011895"/>
<dbReference type="PANTHER" id="PTHR33121">
    <property type="entry name" value="CYCLIC DI-GMP PHOSPHODIESTERASE PDEF"/>
    <property type="match status" value="1"/>
</dbReference>
<keyword evidence="4" id="KW-0973">c-di-GMP</keyword>
<accession>A0A2I5TJL1</accession>
<comment type="subcellular location">
    <subcellularLocation>
        <location evidence="1">Cell membrane</location>
        <topology evidence="1">Multi-pass membrane protein</topology>
    </subcellularLocation>
</comment>
<dbReference type="EMBL" id="CP025084">
    <property type="protein sequence ID" value="AUH04764.1"/>
    <property type="molecule type" value="Genomic_DNA"/>
</dbReference>
<keyword evidence="5 10" id="KW-0812">Transmembrane</keyword>
<evidence type="ECO:0000256" key="7">
    <source>
        <dbReference type="ARBA" id="ARBA00022989"/>
    </source>
</evidence>
<dbReference type="InterPro" id="IPR035919">
    <property type="entry name" value="EAL_sf"/>
</dbReference>
<keyword evidence="6" id="KW-0378">Hydrolase</keyword>
<keyword evidence="3" id="KW-1003">Cell membrane</keyword>
<evidence type="ECO:0000256" key="2">
    <source>
        <dbReference type="ARBA" id="ARBA00012282"/>
    </source>
</evidence>